<keyword evidence="2 4" id="KW-0479">Metal-binding</keyword>
<dbReference type="EMBL" id="FNBL01000011">
    <property type="protein sequence ID" value="SDG08272.1"/>
    <property type="molecule type" value="Genomic_DNA"/>
</dbReference>
<feature type="domain" description="Cytochrome c" evidence="7">
    <location>
        <begin position="68"/>
        <end position="167"/>
    </location>
</feature>
<accession>A0A1G7PGJ9</accession>
<feature type="signal peptide" evidence="6">
    <location>
        <begin position="1"/>
        <end position="21"/>
    </location>
</feature>
<keyword evidence="1 4" id="KW-0349">Heme</keyword>
<reference evidence="8 12" key="1">
    <citation type="submission" date="2016-10" db="EMBL/GenBank/DDBJ databases">
        <authorList>
            <person name="de Groot N.N."/>
        </authorList>
    </citation>
    <scope>NUCLEOTIDE SEQUENCE [LARGE SCALE GENOMIC DNA]</scope>
    <source>
        <strain evidence="8 12">DSM 27375</strain>
    </source>
</reference>
<gene>
    <name evidence="8" type="ORF">SAMN04488117_1083</name>
    <name evidence="9" type="ORF">SAMN04488117_111115</name>
    <name evidence="10" type="ORF">SAMN04488117_1152</name>
    <name evidence="11" type="ORF">SAMN04488117_11966</name>
</gene>
<evidence type="ECO:0000256" key="1">
    <source>
        <dbReference type="ARBA" id="ARBA00022617"/>
    </source>
</evidence>
<feature type="chain" id="PRO_5010470555" evidence="6">
    <location>
        <begin position="22"/>
        <end position="221"/>
    </location>
</feature>
<evidence type="ECO:0000313" key="8">
    <source>
        <dbReference type="EMBL" id="SDF84769.1"/>
    </source>
</evidence>
<evidence type="ECO:0000259" key="7">
    <source>
        <dbReference type="PROSITE" id="PS51007"/>
    </source>
</evidence>
<evidence type="ECO:0000313" key="11">
    <source>
        <dbReference type="EMBL" id="SDG41748.1"/>
    </source>
</evidence>
<dbReference type="EMBL" id="FNBL01000008">
    <property type="protein sequence ID" value="SDF84769.1"/>
    <property type="molecule type" value="Genomic_DNA"/>
</dbReference>
<dbReference type="SUPFAM" id="SSF46626">
    <property type="entry name" value="Cytochrome c"/>
    <property type="match status" value="1"/>
</dbReference>
<dbReference type="OrthoDB" id="9779283at2"/>
<evidence type="ECO:0000313" key="10">
    <source>
        <dbReference type="EMBL" id="SDG25500.1"/>
    </source>
</evidence>
<dbReference type="Gene3D" id="1.10.760.10">
    <property type="entry name" value="Cytochrome c-like domain"/>
    <property type="match status" value="1"/>
</dbReference>
<proteinExistence type="predicted"/>
<evidence type="ECO:0000256" key="2">
    <source>
        <dbReference type="ARBA" id="ARBA00022723"/>
    </source>
</evidence>
<dbReference type="Proteomes" id="UP000182284">
    <property type="component" value="Unassembled WGS sequence"/>
</dbReference>
<evidence type="ECO:0000313" key="12">
    <source>
        <dbReference type="Proteomes" id="UP000182284"/>
    </source>
</evidence>
<name>A0A1G7PGJ9_9RHOB</name>
<feature type="region of interest" description="Disordered" evidence="5">
    <location>
        <begin position="198"/>
        <end position="221"/>
    </location>
</feature>
<dbReference type="PANTHER" id="PTHR35008">
    <property type="entry name" value="BLL4482 PROTEIN-RELATED"/>
    <property type="match status" value="1"/>
</dbReference>
<dbReference type="GO" id="GO:0046872">
    <property type="term" value="F:metal ion binding"/>
    <property type="evidence" value="ECO:0007669"/>
    <property type="project" value="UniProtKB-KW"/>
</dbReference>
<organism evidence="8 12">
    <name type="scientific">Celeribacter baekdonensis</name>
    <dbReference type="NCBI Taxonomy" id="875171"/>
    <lineage>
        <taxon>Bacteria</taxon>
        <taxon>Pseudomonadati</taxon>
        <taxon>Pseudomonadota</taxon>
        <taxon>Alphaproteobacteria</taxon>
        <taxon>Rhodobacterales</taxon>
        <taxon>Roseobacteraceae</taxon>
        <taxon>Celeribacter</taxon>
    </lineage>
</organism>
<evidence type="ECO:0000256" key="4">
    <source>
        <dbReference type="PROSITE-ProRule" id="PRU00433"/>
    </source>
</evidence>
<protein>
    <submittedName>
        <fullName evidence="8">Cytochrome c</fullName>
    </submittedName>
</protein>
<feature type="compositionally biased region" description="Polar residues" evidence="5">
    <location>
        <begin position="207"/>
        <end position="221"/>
    </location>
</feature>
<dbReference type="GO" id="GO:0009055">
    <property type="term" value="F:electron transfer activity"/>
    <property type="evidence" value="ECO:0007669"/>
    <property type="project" value="InterPro"/>
</dbReference>
<evidence type="ECO:0000256" key="6">
    <source>
        <dbReference type="SAM" id="SignalP"/>
    </source>
</evidence>
<dbReference type="InterPro" id="IPR009056">
    <property type="entry name" value="Cyt_c-like_dom"/>
</dbReference>
<dbReference type="PROSITE" id="PS51007">
    <property type="entry name" value="CYTC"/>
    <property type="match status" value="1"/>
</dbReference>
<keyword evidence="6" id="KW-0732">Signal</keyword>
<sequence>MPKIALLALIAFTTAVFAVNAALSQVSDQPAITGSPTPALGQPFEEVDLPEALRTIWPDGRNLPEGRGGVAEGAQVYAQQCASCHGATGVEGPNARLIGSDGVFGFGDPLRPVRINSHPILILSAGGMWPHATSLFAYVRRAMPYGAPGTLTDNEIYAVTAWILYRNGVLPKAGVLDRSSLPQVSMPGAARVVLDPETAAAVHHPNPTRSRGTQSNAGSAD</sequence>
<dbReference type="EMBL" id="FNBL01000015">
    <property type="protein sequence ID" value="SDG25500.1"/>
    <property type="molecule type" value="Genomic_DNA"/>
</dbReference>
<evidence type="ECO:0000313" key="9">
    <source>
        <dbReference type="EMBL" id="SDG08272.1"/>
    </source>
</evidence>
<dbReference type="RefSeq" id="WP_074645849.1">
    <property type="nucleotide sequence ID" value="NZ_FNBL01000008.1"/>
</dbReference>
<evidence type="ECO:0000256" key="3">
    <source>
        <dbReference type="ARBA" id="ARBA00023004"/>
    </source>
</evidence>
<dbReference type="PANTHER" id="PTHR35008:SF8">
    <property type="entry name" value="ALCOHOL DEHYDROGENASE CYTOCHROME C SUBUNIT"/>
    <property type="match status" value="1"/>
</dbReference>
<keyword evidence="3 4" id="KW-0408">Iron</keyword>
<dbReference type="InterPro" id="IPR036909">
    <property type="entry name" value="Cyt_c-like_dom_sf"/>
</dbReference>
<evidence type="ECO:0000256" key="5">
    <source>
        <dbReference type="SAM" id="MobiDB-lite"/>
    </source>
</evidence>
<dbReference type="EMBL" id="FNBL01000019">
    <property type="protein sequence ID" value="SDG41748.1"/>
    <property type="molecule type" value="Genomic_DNA"/>
</dbReference>
<dbReference type="GO" id="GO:0020037">
    <property type="term" value="F:heme binding"/>
    <property type="evidence" value="ECO:0007669"/>
    <property type="project" value="InterPro"/>
</dbReference>
<dbReference type="AlphaFoldDB" id="A0A1G7PGJ9"/>
<dbReference type="InterPro" id="IPR051459">
    <property type="entry name" value="Cytochrome_c-type_DH"/>
</dbReference>
<dbReference type="Pfam" id="PF13442">
    <property type="entry name" value="Cytochrome_CBB3"/>
    <property type="match status" value="1"/>
</dbReference>